<dbReference type="Pfam" id="PF00171">
    <property type="entry name" value="Aldedh"/>
    <property type="match status" value="1"/>
</dbReference>
<dbReference type="Gene3D" id="3.40.309.10">
    <property type="entry name" value="Aldehyde Dehydrogenase, Chain A, domain 2"/>
    <property type="match status" value="1"/>
</dbReference>
<evidence type="ECO:0000259" key="8">
    <source>
        <dbReference type="Pfam" id="PF00171"/>
    </source>
</evidence>
<dbReference type="InterPro" id="IPR000965">
    <property type="entry name" value="GPR_dom"/>
</dbReference>
<keyword evidence="3 7" id="KW-0641">Proline biosynthesis</keyword>
<evidence type="ECO:0000313" key="9">
    <source>
        <dbReference type="EMBL" id="KIX11363.1"/>
    </source>
</evidence>
<comment type="pathway">
    <text evidence="1 7">Amino-acid biosynthesis; L-proline biosynthesis; L-glutamate 5-semialdehyde from L-glutamate: step 2/2.</text>
</comment>
<dbReference type="NCBIfam" id="NF001221">
    <property type="entry name" value="PRK00197.1"/>
    <property type="match status" value="1"/>
</dbReference>
<comment type="catalytic activity">
    <reaction evidence="6 7">
        <text>L-glutamate 5-semialdehyde + phosphate + NADP(+) = L-glutamyl 5-phosphate + NADPH + H(+)</text>
        <dbReference type="Rhea" id="RHEA:19541"/>
        <dbReference type="ChEBI" id="CHEBI:15378"/>
        <dbReference type="ChEBI" id="CHEBI:43474"/>
        <dbReference type="ChEBI" id="CHEBI:57783"/>
        <dbReference type="ChEBI" id="CHEBI:58066"/>
        <dbReference type="ChEBI" id="CHEBI:58274"/>
        <dbReference type="ChEBI" id="CHEBI:58349"/>
        <dbReference type="EC" id="1.2.1.41"/>
    </reaction>
</comment>
<dbReference type="PANTHER" id="PTHR11063:SF8">
    <property type="entry name" value="DELTA-1-PYRROLINE-5-CARBOXYLATE SYNTHASE"/>
    <property type="match status" value="1"/>
</dbReference>
<evidence type="ECO:0000256" key="5">
    <source>
        <dbReference type="ARBA" id="ARBA00023002"/>
    </source>
</evidence>
<dbReference type="GO" id="GO:0050661">
    <property type="term" value="F:NADP binding"/>
    <property type="evidence" value="ECO:0007669"/>
    <property type="project" value="InterPro"/>
</dbReference>
<dbReference type="RefSeq" id="WP_044351942.1">
    <property type="nucleotide sequence ID" value="NZ_AZAC01000056.1"/>
</dbReference>
<dbReference type="PIRSF" id="PIRSF000151">
    <property type="entry name" value="GPR"/>
    <property type="match status" value="1"/>
</dbReference>
<dbReference type="Proteomes" id="UP000032233">
    <property type="component" value="Unassembled WGS sequence"/>
</dbReference>
<dbReference type="UniPathway" id="UPA00098">
    <property type="reaction ID" value="UER00360"/>
</dbReference>
<dbReference type="InParanoid" id="A0A0D2HL50"/>
<dbReference type="Gene3D" id="3.40.605.10">
    <property type="entry name" value="Aldehyde Dehydrogenase, Chain A, domain 1"/>
    <property type="match status" value="1"/>
</dbReference>
<sequence>MSVEQLVADICRGAKKASRTLASISTDQKNAVLLDLAQALLKNQKEIQAANQGDVEKAREAGLTNAMIDRLTLSDKVIQSMVDGLKEVAALPDPVGEVTSMWKRPNGLLVGKQRIPLGVIGFIYESRPNVTVDAAALCLKSGNTVVLKGGKESLDSNLALTEIIGQVLMDHGLPKACVQAIPTTDRAATSALLAQDETLDVIIPRGGEGLIRFVAENAKMPVLKHYKGVCHVYVDETADHDMALAISVNAKCDRPAVCNAMETLLVNQKEADAFIPRAAKAFTGQGVELRGCPLTCALAPQAKPASEEDWSTEYNDLILSVKVVEDMDAALDHINHYGSQHTEAIVTKDYARSRKFIDQADSSVVLVNASTRFNDGGQLGLGAEIGISTSKLHAFGPMGLSELTTLKFVVFGEGQVRN</sequence>
<dbReference type="GO" id="GO:0055129">
    <property type="term" value="P:L-proline biosynthetic process"/>
    <property type="evidence" value="ECO:0007669"/>
    <property type="project" value="UniProtKB-UniRule"/>
</dbReference>
<dbReference type="InterPro" id="IPR016161">
    <property type="entry name" value="Ald_DH/histidinol_DH"/>
</dbReference>
<keyword evidence="7" id="KW-0963">Cytoplasm</keyword>
<keyword evidence="5 7" id="KW-0560">Oxidoreductase</keyword>
<comment type="subcellular location">
    <subcellularLocation>
        <location evidence="7">Cytoplasm</location>
    </subcellularLocation>
</comment>
<proteinExistence type="inferred from homology"/>
<dbReference type="PATRIC" id="fig|1429043.3.peg.5088"/>
<dbReference type="InterPro" id="IPR020593">
    <property type="entry name" value="G-glutamylP_reductase_CS"/>
</dbReference>
<dbReference type="InterPro" id="IPR012134">
    <property type="entry name" value="Glu-5-SA_DH"/>
</dbReference>
<evidence type="ECO:0000256" key="1">
    <source>
        <dbReference type="ARBA" id="ARBA00004985"/>
    </source>
</evidence>
<dbReference type="EC" id="1.2.1.41" evidence="7"/>
<evidence type="ECO:0000256" key="7">
    <source>
        <dbReference type="HAMAP-Rule" id="MF_00412"/>
    </source>
</evidence>
<dbReference type="OrthoDB" id="9809970at2"/>
<dbReference type="PROSITE" id="PS01223">
    <property type="entry name" value="PROA"/>
    <property type="match status" value="1"/>
</dbReference>
<reference evidence="9 10" key="1">
    <citation type="submission" date="2013-11" db="EMBL/GenBank/DDBJ databases">
        <title>Metagenomic analysis of a methanogenic consortium involved in long chain n-alkane degradation.</title>
        <authorList>
            <person name="Davidova I.A."/>
            <person name="Callaghan A.V."/>
            <person name="Wawrik B."/>
            <person name="Pruitt S."/>
            <person name="Marks C."/>
            <person name="Duncan K.E."/>
            <person name="Suflita J.M."/>
        </authorList>
    </citation>
    <scope>NUCLEOTIDE SEQUENCE [LARGE SCALE GENOMIC DNA]</scope>
    <source>
        <strain evidence="9 10">SPR</strain>
    </source>
</reference>
<dbReference type="InterPro" id="IPR016162">
    <property type="entry name" value="Ald_DH_N"/>
</dbReference>
<dbReference type="CDD" id="cd07079">
    <property type="entry name" value="ALDH_F18-19_ProA-GPR"/>
    <property type="match status" value="1"/>
</dbReference>
<dbReference type="PANTHER" id="PTHR11063">
    <property type="entry name" value="GLUTAMATE SEMIALDEHYDE DEHYDROGENASE"/>
    <property type="match status" value="1"/>
</dbReference>
<organism evidence="9 10">
    <name type="scientific">Dethiosulfatarculus sandiegensis</name>
    <dbReference type="NCBI Taxonomy" id="1429043"/>
    <lineage>
        <taxon>Bacteria</taxon>
        <taxon>Pseudomonadati</taxon>
        <taxon>Thermodesulfobacteriota</taxon>
        <taxon>Desulfarculia</taxon>
        <taxon>Desulfarculales</taxon>
        <taxon>Desulfarculaceae</taxon>
        <taxon>Dethiosulfatarculus</taxon>
    </lineage>
</organism>
<keyword evidence="4 7" id="KW-0521">NADP</keyword>
<comment type="function">
    <text evidence="7">Catalyzes the NADPH-dependent reduction of L-glutamate 5-phosphate into L-glutamate 5-semialdehyde and phosphate. The product spontaneously undergoes cyclization to form 1-pyrroline-5-carboxylate.</text>
</comment>
<dbReference type="GO" id="GO:0005737">
    <property type="term" value="C:cytoplasm"/>
    <property type="evidence" value="ECO:0007669"/>
    <property type="project" value="UniProtKB-SubCell"/>
</dbReference>
<dbReference type="STRING" id="1429043.X474_24060"/>
<dbReference type="FunCoup" id="A0A0D2HL50">
    <property type="interactions" value="443"/>
</dbReference>
<dbReference type="NCBIfam" id="TIGR00407">
    <property type="entry name" value="proA"/>
    <property type="match status" value="1"/>
</dbReference>
<dbReference type="InterPro" id="IPR016163">
    <property type="entry name" value="Ald_DH_C"/>
</dbReference>
<keyword evidence="2 7" id="KW-0028">Amino-acid biosynthesis</keyword>
<gene>
    <name evidence="7" type="primary">proA</name>
    <name evidence="9" type="ORF">X474_24060</name>
</gene>
<dbReference type="InterPro" id="IPR015590">
    <property type="entry name" value="Aldehyde_DH_dom"/>
</dbReference>
<evidence type="ECO:0000256" key="6">
    <source>
        <dbReference type="ARBA" id="ARBA00049024"/>
    </source>
</evidence>
<comment type="caution">
    <text evidence="9">The sequence shown here is derived from an EMBL/GenBank/DDBJ whole genome shotgun (WGS) entry which is preliminary data.</text>
</comment>
<dbReference type="EMBL" id="AZAC01000056">
    <property type="protein sequence ID" value="KIX11363.1"/>
    <property type="molecule type" value="Genomic_DNA"/>
</dbReference>
<keyword evidence="10" id="KW-1185">Reference proteome</keyword>
<evidence type="ECO:0000256" key="2">
    <source>
        <dbReference type="ARBA" id="ARBA00022605"/>
    </source>
</evidence>
<accession>A0A0D2HL50</accession>
<dbReference type="HAMAP" id="MF_00412">
    <property type="entry name" value="ProA"/>
    <property type="match status" value="1"/>
</dbReference>
<comment type="similarity">
    <text evidence="7">Belongs to the gamma-glutamyl phosphate reductase family.</text>
</comment>
<dbReference type="SUPFAM" id="SSF53720">
    <property type="entry name" value="ALDH-like"/>
    <property type="match status" value="1"/>
</dbReference>
<evidence type="ECO:0000256" key="3">
    <source>
        <dbReference type="ARBA" id="ARBA00022650"/>
    </source>
</evidence>
<name>A0A0D2HL50_9BACT</name>
<dbReference type="AlphaFoldDB" id="A0A0D2HL50"/>
<evidence type="ECO:0000313" key="10">
    <source>
        <dbReference type="Proteomes" id="UP000032233"/>
    </source>
</evidence>
<protein>
    <recommendedName>
        <fullName evidence="7">Gamma-glutamyl phosphate reductase</fullName>
        <shortName evidence="7">GPR</shortName>
        <ecNumber evidence="7">1.2.1.41</ecNumber>
    </recommendedName>
    <alternativeName>
        <fullName evidence="7">Glutamate-5-semialdehyde dehydrogenase</fullName>
    </alternativeName>
    <alternativeName>
        <fullName evidence="7">Glutamyl-gamma-semialdehyde dehydrogenase</fullName>
        <shortName evidence="7">GSA dehydrogenase</shortName>
    </alternativeName>
</protein>
<dbReference type="GO" id="GO:0004350">
    <property type="term" value="F:glutamate-5-semialdehyde dehydrogenase activity"/>
    <property type="evidence" value="ECO:0007669"/>
    <property type="project" value="UniProtKB-UniRule"/>
</dbReference>
<feature type="domain" description="Aldehyde dehydrogenase" evidence="8">
    <location>
        <begin position="7"/>
        <end position="282"/>
    </location>
</feature>
<dbReference type="FunFam" id="3.40.309.10:FF:000006">
    <property type="entry name" value="Gamma-glutamyl phosphate reductase"/>
    <property type="match status" value="1"/>
</dbReference>
<evidence type="ECO:0000256" key="4">
    <source>
        <dbReference type="ARBA" id="ARBA00022857"/>
    </source>
</evidence>